<dbReference type="SUPFAM" id="SSF81296">
    <property type="entry name" value="E set domains"/>
    <property type="match status" value="1"/>
</dbReference>
<evidence type="ECO:0000259" key="7">
    <source>
        <dbReference type="Pfam" id="PF21868"/>
    </source>
</evidence>
<comment type="subcellular location">
    <subcellularLocation>
        <location evidence="4">Secreted</location>
    </subcellularLocation>
</comment>
<evidence type="ECO:0000259" key="6">
    <source>
        <dbReference type="Pfam" id="PF18416"/>
    </source>
</evidence>
<keyword evidence="9" id="KW-1185">Reference proteome</keyword>
<keyword evidence="3 4" id="KW-0732">Signal</keyword>
<dbReference type="InterPro" id="IPR041029">
    <property type="entry name" value="GbpA_2"/>
</dbReference>
<comment type="similarity">
    <text evidence="4">Belongs to the GbpA family.</text>
</comment>
<keyword evidence="1 4" id="KW-0964">Secreted</keyword>
<dbReference type="PANTHER" id="PTHR34823:SF1">
    <property type="entry name" value="CHITIN-BINDING TYPE-4 DOMAIN-CONTAINING PROTEIN"/>
    <property type="match status" value="1"/>
</dbReference>
<dbReference type="InterPro" id="IPR014756">
    <property type="entry name" value="Ig_E-set"/>
</dbReference>
<dbReference type="Pfam" id="PF21868">
    <property type="entry name" value="GbpA_D3"/>
    <property type="match status" value="1"/>
</dbReference>
<dbReference type="InterPro" id="IPR004302">
    <property type="entry name" value="Cellulose/chitin-bd_N"/>
</dbReference>
<dbReference type="PANTHER" id="PTHR34823">
    <property type="entry name" value="GLCNAC-BINDING PROTEIN A"/>
    <property type="match status" value="1"/>
</dbReference>
<evidence type="ECO:0000256" key="4">
    <source>
        <dbReference type="HAMAP-Rule" id="MF_01905"/>
    </source>
</evidence>
<accession>A0ABT5UY53</accession>
<dbReference type="EMBL" id="JARBFT010000002">
    <property type="protein sequence ID" value="MDE1514021.1"/>
    <property type="molecule type" value="Genomic_DNA"/>
</dbReference>
<dbReference type="Gene3D" id="2.60.40.2550">
    <property type="match status" value="1"/>
</dbReference>
<feature type="signal peptide" evidence="4">
    <location>
        <begin position="1"/>
        <end position="23"/>
    </location>
</feature>
<feature type="domain" description="Chitin-binding type-4" evidence="5">
    <location>
        <begin position="35"/>
        <end position="199"/>
    </location>
</feature>
<comment type="function">
    <text evidence="4">Probably interacts with GlcNAc residues. May promote attachment to both epithelial cell surfaces and chitin.</text>
</comment>
<dbReference type="RefSeq" id="WP_274721729.1">
    <property type="nucleotide sequence ID" value="NZ_JARBFT010000002.1"/>
</dbReference>
<dbReference type="InterPro" id="IPR051024">
    <property type="entry name" value="GlcNAc_Chitin_IntDeg"/>
</dbReference>
<feature type="domain" description="N-acetylglucosamine binding protein A" evidence="6">
    <location>
        <begin position="211"/>
        <end position="307"/>
    </location>
</feature>
<keyword evidence="2 4" id="KW-0147">Chitin-binding</keyword>
<protein>
    <recommendedName>
        <fullName evidence="4">GlcNAc-binding protein A</fullName>
    </recommendedName>
</protein>
<dbReference type="NCBIfam" id="NF009690">
    <property type="entry name" value="PRK13211.1"/>
    <property type="match status" value="1"/>
</dbReference>
<dbReference type="CDD" id="cd21177">
    <property type="entry name" value="LPMO_AA10"/>
    <property type="match status" value="1"/>
</dbReference>
<dbReference type="Pfam" id="PF03067">
    <property type="entry name" value="LPMO_10"/>
    <property type="match status" value="1"/>
</dbReference>
<sequence precursor="true">MKKQPIMTAIALALSAISGIAYGHGYVSAVENGVAEGRVALCKYAANDSGEKNTNCGAIQYEPQSVEGPEGFPVSGPRDGKIASAESALAAALDEQTADRWVKRPIQAGPQNFEWTFTANHVTKDWKYYITKPDWNANQALSRDSFDLNPFCVIEGNMVQPPKLVSHECIVPEREGYHVILAVWDVGDTAAAFYNVIDVKFAGDSPVIPDWQQGGQIIPTMDLSIGDTVFTRVFDAAGENPAYRTELKIDSQTLTQANQWSYALASKINQTQTQLRAGQLNGDQFVPVYGTNPIYLKDSSGLQRVEIGYHIEAPQPEYSLTVSGLAANYQIGEQPVQLDLTLEAQGDMTAELTVYNHHQTPLASWSQAINDGEVKSVQLTLSEAKAGHHMLVSRSKDRDGNLQYQQTLDFMLVEPQTPPSEGDYDFVFPHGLDQYVDGSKVLAEDGAIYQCKPWPYSGYCQQWTTNATQYQPGTGSHWEMAWDKL</sequence>
<feature type="chain" id="PRO_5044937342" description="GlcNAc-binding protein A" evidence="4">
    <location>
        <begin position="24"/>
        <end position="485"/>
    </location>
</feature>
<dbReference type="HAMAP" id="MF_01905">
    <property type="entry name" value="GbpA"/>
    <property type="match status" value="1"/>
</dbReference>
<dbReference type="Pfam" id="PF18416">
    <property type="entry name" value="GbpA_2"/>
    <property type="match status" value="1"/>
</dbReference>
<organism evidence="8 9">
    <name type="scientific">Vibrio chanodichtyis</name>
    <dbReference type="NCBI Taxonomy" id="3027932"/>
    <lineage>
        <taxon>Bacteria</taxon>
        <taxon>Pseudomonadati</taxon>
        <taxon>Pseudomonadota</taxon>
        <taxon>Gammaproteobacteria</taxon>
        <taxon>Vibrionales</taxon>
        <taxon>Vibrionaceae</taxon>
        <taxon>Vibrio</taxon>
    </lineage>
</organism>
<dbReference type="Proteomes" id="UP001216189">
    <property type="component" value="Unassembled WGS sequence"/>
</dbReference>
<feature type="domain" description="GlcNAc-binding protein A third" evidence="7">
    <location>
        <begin position="317"/>
        <end position="413"/>
    </location>
</feature>
<name>A0ABT5UY53_9VIBR</name>
<reference evidence="8 9" key="1">
    <citation type="submission" date="2023-02" db="EMBL/GenBank/DDBJ databases">
        <title>Vibrio intestini sp. nov., a close relative of Vibrio cholerae isolated from the intestine of Healthy Culter dabryi.</title>
        <authorList>
            <person name="Wu N."/>
        </authorList>
    </citation>
    <scope>NUCLEOTIDE SEQUENCE [LARGE SCALE GENOMIC DNA]</scope>
    <source>
        <strain evidence="8 9">DSL-7</strain>
    </source>
</reference>
<dbReference type="Gene3D" id="2.70.50.50">
    <property type="entry name" value="chitin-binding protein cbp21"/>
    <property type="match status" value="1"/>
</dbReference>
<evidence type="ECO:0000313" key="9">
    <source>
        <dbReference type="Proteomes" id="UP001216189"/>
    </source>
</evidence>
<dbReference type="Gene3D" id="3.30.70.2150">
    <property type="match status" value="1"/>
</dbReference>
<evidence type="ECO:0000256" key="1">
    <source>
        <dbReference type="ARBA" id="ARBA00022525"/>
    </source>
</evidence>
<dbReference type="InterPro" id="IPR020879">
    <property type="entry name" value="GlcNAc-bd_A"/>
</dbReference>
<evidence type="ECO:0000256" key="2">
    <source>
        <dbReference type="ARBA" id="ARBA00022669"/>
    </source>
</evidence>
<evidence type="ECO:0000256" key="3">
    <source>
        <dbReference type="ARBA" id="ARBA00022729"/>
    </source>
</evidence>
<evidence type="ECO:0000259" key="5">
    <source>
        <dbReference type="Pfam" id="PF03067"/>
    </source>
</evidence>
<evidence type="ECO:0000313" key="8">
    <source>
        <dbReference type="EMBL" id="MDE1514021.1"/>
    </source>
</evidence>
<proteinExistence type="inferred from homology"/>
<dbReference type="InterPro" id="IPR054063">
    <property type="entry name" value="GbpA_D3"/>
</dbReference>
<gene>
    <name evidence="4 8" type="primary">gbpA</name>
    <name evidence="8" type="ORF">PUN32_03200</name>
</gene>
<comment type="caution">
    <text evidence="8">The sequence shown here is derived from an EMBL/GenBank/DDBJ whole genome shotgun (WGS) entry which is preliminary data.</text>
</comment>